<gene>
    <name evidence="1" type="ORF">L873DRAFT_1800811</name>
</gene>
<sequence length="74" mass="8527">MLGRKQLKEYCSFQILRRNVFIQLDRQLGSYWHLGDDRRPTISEYSCIFFGSTSPAILIIAEICTAAPISDDTR</sequence>
<dbReference type="AlphaFoldDB" id="A0A3N4K159"/>
<evidence type="ECO:0000313" key="1">
    <source>
        <dbReference type="EMBL" id="RPB03258.1"/>
    </source>
</evidence>
<dbReference type="Proteomes" id="UP000276215">
    <property type="component" value="Unassembled WGS sequence"/>
</dbReference>
<proteinExistence type="predicted"/>
<reference evidence="1 2" key="1">
    <citation type="journal article" date="2018" name="Nat. Ecol. Evol.">
        <title>Pezizomycetes genomes reveal the molecular basis of ectomycorrhizal truffle lifestyle.</title>
        <authorList>
            <person name="Murat C."/>
            <person name="Payen T."/>
            <person name="Noel B."/>
            <person name="Kuo A."/>
            <person name="Morin E."/>
            <person name="Chen J."/>
            <person name="Kohler A."/>
            <person name="Krizsan K."/>
            <person name="Balestrini R."/>
            <person name="Da Silva C."/>
            <person name="Montanini B."/>
            <person name="Hainaut M."/>
            <person name="Levati E."/>
            <person name="Barry K.W."/>
            <person name="Belfiori B."/>
            <person name="Cichocki N."/>
            <person name="Clum A."/>
            <person name="Dockter R.B."/>
            <person name="Fauchery L."/>
            <person name="Guy J."/>
            <person name="Iotti M."/>
            <person name="Le Tacon F."/>
            <person name="Lindquist E.A."/>
            <person name="Lipzen A."/>
            <person name="Malagnac F."/>
            <person name="Mello A."/>
            <person name="Molinier V."/>
            <person name="Miyauchi S."/>
            <person name="Poulain J."/>
            <person name="Riccioni C."/>
            <person name="Rubini A."/>
            <person name="Sitrit Y."/>
            <person name="Splivallo R."/>
            <person name="Traeger S."/>
            <person name="Wang M."/>
            <person name="Zifcakova L."/>
            <person name="Wipf D."/>
            <person name="Zambonelli A."/>
            <person name="Paolocci F."/>
            <person name="Nowrousian M."/>
            <person name="Ottonello S."/>
            <person name="Baldrian P."/>
            <person name="Spatafora J.W."/>
            <person name="Henrissat B."/>
            <person name="Nagy L.G."/>
            <person name="Aury J.M."/>
            <person name="Wincker P."/>
            <person name="Grigoriev I.V."/>
            <person name="Bonfante P."/>
            <person name="Martin F.M."/>
        </authorList>
    </citation>
    <scope>NUCLEOTIDE SEQUENCE [LARGE SCALE GENOMIC DNA]</scope>
    <source>
        <strain evidence="1 2">120613-1</strain>
    </source>
</reference>
<protein>
    <submittedName>
        <fullName evidence="1">Uncharacterized protein</fullName>
    </submittedName>
</protein>
<evidence type="ECO:0000313" key="2">
    <source>
        <dbReference type="Proteomes" id="UP000276215"/>
    </source>
</evidence>
<keyword evidence="2" id="KW-1185">Reference proteome</keyword>
<accession>A0A3N4K159</accession>
<name>A0A3N4K159_9PEZI</name>
<organism evidence="1 2">
    <name type="scientific">Choiromyces venosus 120613-1</name>
    <dbReference type="NCBI Taxonomy" id="1336337"/>
    <lineage>
        <taxon>Eukaryota</taxon>
        <taxon>Fungi</taxon>
        <taxon>Dikarya</taxon>
        <taxon>Ascomycota</taxon>
        <taxon>Pezizomycotina</taxon>
        <taxon>Pezizomycetes</taxon>
        <taxon>Pezizales</taxon>
        <taxon>Tuberaceae</taxon>
        <taxon>Choiromyces</taxon>
    </lineage>
</organism>
<dbReference type="EMBL" id="ML120363">
    <property type="protein sequence ID" value="RPB03258.1"/>
    <property type="molecule type" value="Genomic_DNA"/>
</dbReference>